<feature type="transmembrane region" description="Helical" evidence="8">
    <location>
        <begin position="18"/>
        <end position="38"/>
    </location>
</feature>
<dbReference type="PANTHER" id="PTHR30047:SF7">
    <property type="entry name" value="HIGH-AFFINITY CHOLINE TRANSPORT PROTEIN"/>
    <property type="match status" value="1"/>
</dbReference>
<proteinExistence type="inferred from homology"/>
<dbReference type="GO" id="GO:0022857">
    <property type="term" value="F:transmembrane transporter activity"/>
    <property type="evidence" value="ECO:0007669"/>
    <property type="project" value="InterPro"/>
</dbReference>
<keyword evidence="10" id="KW-1185">Reference proteome</keyword>
<evidence type="ECO:0000256" key="2">
    <source>
        <dbReference type="ARBA" id="ARBA00005658"/>
    </source>
</evidence>
<dbReference type="AlphaFoldDB" id="A0A839XPK1"/>
<dbReference type="RefSeq" id="WP_183783240.1">
    <property type="nucleotide sequence ID" value="NZ_JACIBS010000001.1"/>
</dbReference>
<comment type="similarity">
    <text evidence="2">Belongs to the BCCT transporter (TC 2.A.15) family.</text>
</comment>
<evidence type="ECO:0000256" key="5">
    <source>
        <dbReference type="ARBA" id="ARBA00022692"/>
    </source>
</evidence>
<feature type="transmembrane region" description="Helical" evidence="8">
    <location>
        <begin position="352"/>
        <end position="370"/>
    </location>
</feature>
<feature type="transmembrane region" description="Helical" evidence="8">
    <location>
        <begin position="476"/>
        <end position="499"/>
    </location>
</feature>
<comment type="caution">
    <text evidence="9">The sequence shown here is derived from an EMBL/GenBank/DDBJ whole genome shotgun (WGS) entry which is preliminary data.</text>
</comment>
<accession>A0A839XPK1</accession>
<reference evidence="9 10" key="1">
    <citation type="submission" date="2020-08" db="EMBL/GenBank/DDBJ databases">
        <title>Sequencing the genomes of 1000 actinobacteria strains.</title>
        <authorList>
            <person name="Klenk H.-P."/>
        </authorList>
    </citation>
    <scope>NUCLEOTIDE SEQUENCE [LARGE SCALE GENOMIC DNA]</scope>
    <source>
        <strain evidence="9 10">DSM 45267</strain>
    </source>
</reference>
<sequence length="518" mass="53979">MSDRQPGTAADNPRLGPVFYVSLAASVAFIVVGVAVPSRVADVLEATRQLVVDTFGPAYPVTVLALLLFVAALALTPFGRMRLGTADTRPEFGWVSWIAMLLSAGVGLSFLFWGTAEPLIHLADPPGGTAEPGSAEAAAVGIRYSFLFWGLHAWAIYAVVGIAVGYSSFRHGRKLLVSAALRPLLGRTADGPVGKVVDILAVFAILFGVATSLGLGTRELNAGMGHALGVPESYGVKIAIIAGLMTVSTISAMTGLGRGIRVLSLVNIALCGVLLGFVLILGPTAHIFGTLGTGLRDYVGSFLPMSFAAEGAEGDTWNQEWVYFFWAWWIGWAPFVGTFIARISRGRTIRSIVAGVVLVPTAVSVGWFSVFGGTALQREEAGAVDVSHVAGNTKAVATVEVLGSLPGATLTFVLLVPVLALLFITSADSASFMLGSTTSGGSLKPPKPLRLMWAFAAAFAAVLLLGRGVTTLQGSAVIAAAPFAVILIGLCVSLTLSLWRDRAAERADHPIPTDPPDP</sequence>
<keyword evidence="6 8" id="KW-1133">Transmembrane helix</keyword>
<feature type="transmembrane region" description="Helical" evidence="8">
    <location>
        <begin position="58"/>
        <end position="80"/>
    </location>
</feature>
<dbReference type="Pfam" id="PF02028">
    <property type="entry name" value="BCCT"/>
    <property type="match status" value="1"/>
</dbReference>
<feature type="transmembrane region" description="Helical" evidence="8">
    <location>
        <begin position="234"/>
        <end position="253"/>
    </location>
</feature>
<name>A0A839XPK1_9PSEU</name>
<feature type="transmembrane region" description="Helical" evidence="8">
    <location>
        <begin position="410"/>
        <end position="430"/>
    </location>
</feature>
<dbReference type="NCBIfam" id="TIGR00842">
    <property type="entry name" value="bcct"/>
    <property type="match status" value="1"/>
</dbReference>
<dbReference type="PANTHER" id="PTHR30047">
    <property type="entry name" value="HIGH-AFFINITY CHOLINE TRANSPORT PROTEIN-RELATED"/>
    <property type="match status" value="1"/>
</dbReference>
<evidence type="ECO:0000256" key="1">
    <source>
        <dbReference type="ARBA" id="ARBA00004651"/>
    </source>
</evidence>
<feature type="transmembrane region" description="Helical" evidence="8">
    <location>
        <begin position="451"/>
        <end position="470"/>
    </location>
</feature>
<feature type="transmembrane region" description="Helical" evidence="8">
    <location>
        <begin position="196"/>
        <end position="214"/>
    </location>
</feature>
<keyword evidence="3" id="KW-0813">Transport</keyword>
<dbReference type="Proteomes" id="UP000564573">
    <property type="component" value="Unassembled WGS sequence"/>
</dbReference>
<evidence type="ECO:0000256" key="6">
    <source>
        <dbReference type="ARBA" id="ARBA00022989"/>
    </source>
</evidence>
<evidence type="ECO:0000256" key="4">
    <source>
        <dbReference type="ARBA" id="ARBA00022475"/>
    </source>
</evidence>
<evidence type="ECO:0000313" key="10">
    <source>
        <dbReference type="Proteomes" id="UP000564573"/>
    </source>
</evidence>
<organism evidence="9 10">
    <name type="scientific">Prauserella sediminis</name>
    <dbReference type="NCBI Taxonomy" id="577680"/>
    <lineage>
        <taxon>Bacteria</taxon>
        <taxon>Bacillati</taxon>
        <taxon>Actinomycetota</taxon>
        <taxon>Actinomycetes</taxon>
        <taxon>Pseudonocardiales</taxon>
        <taxon>Pseudonocardiaceae</taxon>
        <taxon>Prauserella</taxon>
        <taxon>Prauserella salsuginis group</taxon>
    </lineage>
</organism>
<protein>
    <submittedName>
        <fullName evidence="9">Glycine betaine transporter</fullName>
    </submittedName>
</protein>
<keyword evidence="5 8" id="KW-0812">Transmembrane</keyword>
<feature type="transmembrane region" description="Helical" evidence="8">
    <location>
        <begin position="265"/>
        <end position="288"/>
    </location>
</feature>
<evidence type="ECO:0000256" key="7">
    <source>
        <dbReference type="ARBA" id="ARBA00023136"/>
    </source>
</evidence>
<dbReference type="EMBL" id="JACIBS010000001">
    <property type="protein sequence ID" value="MBB3663829.1"/>
    <property type="molecule type" value="Genomic_DNA"/>
</dbReference>
<evidence type="ECO:0000256" key="3">
    <source>
        <dbReference type="ARBA" id="ARBA00022448"/>
    </source>
</evidence>
<gene>
    <name evidence="9" type="ORF">FB384_002733</name>
</gene>
<feature type="transmembrane region" description="Helical" evidence="8">
    <location>
        <begin position="146"/>
        <end position="166"/>
    </location>
</feature>
<evidence type="ECO:0000256" key="8">
    <source>
        <dbReference type="SAM" id="Phobius"/>
    </source>
</evidence>
<feature type="transmembrane region" description="Helical" evidence="8">
    <location>
        <begin position="321"/>
        <end position="340"/>
    </location>
</feature>
<feature type="transmembrane region" description="Helical" evidence="8">
    <location>
        <begin position="92"/>
        <end position="113"/>
    </location>
</feature>
<comment type="subcellular location">
    <subcellularLocation>
        <location evidence="1">Cell membrane</location>
        <topology evidence="1">Multi-pass membrane protein</topology>
    </subcellularLocation>
</comment>
<keyword evidence="7 8" id="KW-0472">Membrane</keyword>
<keyword evidence="4" id="KW-1003">Cell membrane</keyword>
<dbReference type="GO" id="GO:0005886">
    <property type="term" value="C:plasma membrane"/>
    <property type="evidence" value="ECO:0007669"/>
    <property type="project" value="UniProtKB-SubCell"/>
</dbReference>
<dbReference type="InterPro" id="IPR000060">
    <property type="entry name" value="BCCT_transptr"/>
</dbReference>
<evidence type="ECO:0000313" key="9">
    <source>
        <dbReference type="EMBL" id="MBB3663829.1"/>
    </source>
</evidence>